<gene>
    <name evidence="2" type="ORF">AAL_01063</name>
</gene>
<evidence type="ECO:0000313" key="3">
    <source>
        <dbReference type="Proteomes" id="UP000078544"/>
    </source>
</evidence>
<reference evidence="2 3" key="1">
    <citation type="journal article" date="2016" name="Genome Biol. Evol.">
        <title>Divergent and convergent evolution of fungal pathogenicity.</title>
        <authorList>
            <person name="Shang Y."/>
            <person name="Xiao G."/>
            <person name="Zheng P."/>
            <person name="Cen K."/>
            <person name="Zhan S."/>
            <person name="Wang C."/>
        </authorList>
    </citation>
    <scope>NUCLEOTIDE SEQUENCE [LARGE SCALE GENOMIC DNA]</scope>
    <source>
        <strain evidence="2 3">RCEF 2490</strain>
    </source>
</reference>
<feature type="compositionally biased region" description="Polar residues" evidence="1">
    <location>
        <begin position="45"/>
        <end position="57"/>
    </location>
</feature>
<name>A0A166VF92_9HYPO</name>
<feature type="compositionally biased region" description="Basic and acidic residues" evidence="1">
    <location>
        <begin position="8"/>
        <end position="17"/>
    </location>
</feature>
<dbReference type="Proteomes" id="UP000078544">
    <property type="component" value="Unassembled WGS sequence"/>
</dbReference>
<feature type="region of interest" description="Disordered" evidence="1">
    <location>
        <begin position="1"/>
        <end position="57"/>
    </location>
</feature>
<protein>
    <submittedName>
        <fullName evidence="2">Uncharacterized protein</fullName>
    </submittedName>
</protein>
<accession>A0A166VF92</accession>
<dbReference type="AlphaFoldDB" id="A0A166VF92"/>
<evidence type="ECO:0000256" key="1">
    <source>
        <dbReference type="SAM" id="MobiDB-lite"/>
    </source>
</evidence>
<keyword evidence="3" id="KW-1185">Reference proteome</keyword>
<proteinExistence type="predicted"/>
<organism evidence="2 3">
    <name type="scientific">Moelleriella libera RCEF 2490</name>
    <dbReference type="NCBI Taxonomy" id="1081109"/>
    <lineage>
        <taxon>Eukaryota</taxon>
        <taxon>Fungi</taxon>
        <taxon>Dikarya</taxon>
        <taxon>Ascomycota</taxon>
        <taxon>Pezizomycotina</taxon>
        <taxon>Sordariomycetes</taxon>
        <taxon>Hypocreomycetidae</taxon>
        <taxon>Hypocreales</taxon>
        <taxon>Clavicipitaceae</taxon>
        <taxon>Moelleriella</taxon>
    </lineage>
</organism>
<sequence>MSKAVYDYGDRETEDPGHVSNLGLGSDRAKSTAPNGCPNLEPRANPTTMTGYSSPDQSRTLHGWARGYSVCHAPTALLALHLGRTPIGKNHRVMMCATLIRRDAACLWPSTVECKLPAASTMVFPKDGNNRTVIPARCPKLKDFL</sequence>
<comment type="caution">
    <text evidence="2">The sequence shown here is derived from an EMBL/GenBank/DDBJ whole genome shotgun (WGS) entry which is preliminary data.</text>
</comment>
<evidence type="ECO:0000313" key="2">
    <source>
        <dbReference type="EMBL" id="OAA33598.1"/>
    </source>
</evidence>
<dbReference type="EMBL" id="AZGY01000001">
    <property type="protein sequence ID" value="OAA33598.1"/>
    <property type="molecule type" value="Genomic_DNA"/>
</dbReference>